<proteinExistence type="predicted"/>
<evidence type="ECO:0000313" key="2">
    <source>
        <dbReference type="EMBL" id="CAG9854971.1"/>
    </source>
</evidence>
<keyword evidence="3" id="KW-1185">Reference proteome</keyword>
<dbReference type="AlphaFoldDB" id="A0A9N9TFQ5"/>
<protein>
    <submittedName>
        <fullName evidence="2">Uncharacterized protein</fullName>
    </submittedName>
</protein>
<reference evidence="2" key="1">
    <citation type="submission" date="2022-01" db="EMBL/GenBank/DDBJ databases">
        <authorList>
            <person name="King R."/>
        </authorList>
    </citation>
    <scope>NUCLEOTIDE SEQUENCE</scope>
</reference>
<gene>
    <name evidence="2" type="ORF">PHYEVI_LOCUS1431</name>
</gene>
<dbReference type="OrthoDB" id="668540at2759"/>
<dbReference type="Proteomes" id="UP001153712">
    <property type="component" value="Chromosome 1"/>
</dbReference>
<evidence type="ECO:0000313" key="3">
    <source>
        <dbReference type="Proteomes" id="UP001153712"/>
    </source>
</evidence>
<name>A0A9N9TFQ5_PHYSR</name>
<sequence>MKWLGGGEGDAIIKAEMDRGPHRTQDDAAVGYIYQRGPDPEFPPFGPKQQRWAGDEGIIDNHDQKWKYPTVNSSNKIGTSPGGVSYIGGAATAAAAMPALYDMGGQSKQLAPEQQFVYMPNQLAHPQAGMTLHHPPYLPPHGLAQQLHDQMRHQQSQTGKIFTEIRQHRRRFNPAEPVNETRNAASRRRAHRDVPLLKAQSDAEYRT</sequence>
<feature type="region of interest" description="Disordered" evidence="1">
    <location>
        <begin position="169"/>
        <end position="207"/>
    </location>
</feature>
<evidence type="ECO:0000256" key="1">
    <source>
        <dbReference type="SAM" id="MobiDB-lite"/>
    </source>
</evidence>
<dbReference type="EMBL" id="OU900094">
    <property type="protein sequence ID" value="CAG9854971.1"/>
    <property type="molecule type" value="Genomic_DNA"/>
</dbReference>
<accession>A0A9N9TFQ5</accession>
<organism evidence="2 3">
    <name type="scientific">Phyllotreta striolata</name>
    <name type="common">Striped flea beetle</name>
    <name type="synonym">Crioceris striolata</name>
    <dbReference type="NCBI Taxonomy" id="444603"/>
    <lineage>
        <taxon>Eukaryota</taxon>
        <taxon>Metazoa</taxon>
        <taxon>Ecdysozoa</taxon>
        <taxon>Arthropoda</taxon>
        <taxon>Hexapoda</taxon>
        <taxon>Insecta</taxon>
        <taxon>Pterygota</taxon>
        <taxon>Neoptera</taxon>
        <taxon>Endopterygota</taxon>
        <taxon>Coleoptera</taxon>
        <taxon>Polyphaga</taxon>
        <taxon>Cucujiformia</taxon>
        <taxon>Chrysomeloidea</taxon>
        <taxon>Chrysomelidae</taxon>
        <taxon>Galerucinae</taxon>
        <taxon>Alticini</taxon>
        <taxon>Phyllotreta</taxon>
    </lineage>
</organism>